<feature type="transmembrane region" description="Helical" evidence="1">
    <location>
        <begin position="12"/>
        <end position="30"/>
    </location>
</feature>
<keyword evidence="1" id="KW-1133">Transmembrane helix</keyword>
<evidence type="ECO:0000313" key="3">
    <source>
        <dbReference type="Proteomes" id="UP000018934"/>
    </source>
</evidence>
<dbReference type="EMBL" id="CP007033">
    <property type="protein sequence ID" value="AHF11278.1"/>
    <property type="molecule type" value="Genomic_DNA"/>
</dbReference>
<organism evidence="2 3">
    <name type="scientific">Dehalobacter restrictus (strain DSM 9455 / PER-K23)</name>
    <dbReference type="NCBI Taxonomy" id="871738"/>
    <lineage>
        <taxon>Bacteria</taxon>
        <taxon>Bacillati</taxon>
        <taxon>Bacillota</taxon>
        <taxon>Clostridia</taxon>
        <taxon>Eubacteriales</taxon>
        <taxon>Desulfitobacteriaceae</taxon>
        <taxon>Dehalobacter</taxon>
    </lineage>
</organism>
<keyword evidence="1" id="KW-0812">Transmembrane</keyword>
<evidence type="ECO:0000313" key="2">
    <source>
        <dbReference type="EMBL" id="AHF11278.1"/>
    </source>
</evidence>
<sequence length="52" mass="6111">MGITSFPEGMPTALHAICCRAIITYIYKIFHIFRAYKKQVNDFLIKAMQERM</sequence>
<evidence type="ECO:0000256" key="1">
    <source>
        <dbReference type="SAM" id="Phobius"/>
    </source>
</evidence>
<gene>
    <name evidence="2" type="ORF">DEHRE_03850</name>
</gene>
<keyword evidence="3" id="KW-1185">Reference proteome</keyword>
<accession>A0ABN4BV53</accession>
<proteinExistence type="predicted"/>
<protein>
    <submittedName>
        <fullName evidence="2">Uncharacterized protein</fullName>
    </submittedName>
</protein>
<dbReference type="Proteomes" id="UP000018934">
    <property type="component" value="Chromosome"/>
</dbReference>
<keyword evidence="1" id="KW-0472">Membrane</keyword>
<name>A0ABN4BV53_DEHRP</name>
<reference evidence="2 3" key="1">
    <citation type="journal article" date="2013" name="Stand. Genomic Sci.">
        <title>Complete genome sequence of Dehalobacter restrictus PER-K23(T.).</title>
        <authorList>
            <person name="Kruse T."/>
            <person name="Maillard J."/>
            <person name="Goodwin L."/>
            <person name="Woyke T."/>
            <person name="Teshima H."/>
            <person name="Bruce D."/>
            <person name="Detter C."/>
            <person name="Tapia R."/>
            <person name="Han C."/>
            <person name="Huntemann M."/>
            <person name="Wei C.L."/>
            <person name="Han J."/>
            <person name="Chen A."/>
            <person name="Kyrpides N."/>
            <person name="Szeto E."/>
            <person name="Markowitz V."/>
            <person name="Ivanova N."/>
            <person name="Pagani I."/>
            <person name="Pati A."/>
            <person name="Pitluck S."/>
            <person name="Nolan M."/>
            <person name="Holliger C."/>
            <person name="Smidt H."/>
        </authorList>
    </citation>
    <scope>NUCLEOTIDE SEQUENCE [LARGE SCALE GENOMIC DNA]</scope>
    <source>
        <strain evidence="3">DSM 9455</strain>
    </source>
</reference>